<reference evidence="7 8" key="1">
    <citation type="submission" date="2020-09" db="EMBL/GenBank/DDBJ databases">
        <title>novel species in genus Nocardioides.</title>
        <authorList>
            <person name="Zhang G."/>
        </authorList>
    </citation>
    <scope>NUCLEOTIDE SEQUENCE [LARGE SCALE GENOMIC DNA]</scope>
    <source>
        <strain evidence="7 8">KCTC 39551</strain>
    </source>
</reference>
<feature type="transmembrane region" description="Helical" evidence="5">
    <location>
        <begin position="43"/>
        <end position="61"/>
    </location>
</feature>
<comment type="subcellular location">
    <subcellularLocation>
        <location evidence="1">Cell membrane</location>
        <topology evidence="1">Multi-pass membrane protein</topology>
    </subcellularLocation>
</comment>
<dbReference type="PROSITE" id="PS50850">
    <property type="entry name" value="MFS"/>
    <property type="match status" value="1"/>
</dbReference>
<evidence type="ECO:0000313" key="8">
    <source>
        <dbReference type="Proteomes" id="UP000618818"/>
    </source>
</evidence>
<feature type="transmembrane region" description="Helical" evidence="5">
    <location>
        <begin position="212"/>
        <end position="232"/>
    </location>
</feature>
<dbReference type="InterPro" id="IPR036259">
    <property type="entry name" value="MFS_trans_sf"/>
</dbReference>
<feature type="transmembrane region" description="Helical" evidence="5">
    <location>
        <begin position="73"/>
        <end position="92"/>
    </location>
</feature>
<dbReference type="SUPFAM" id="SSF103473">
    <property type="entry name" value="MFS general substrate transporter"/>
    <property type="match status" value="1"/>
</dbReference>
<feature type="transmembrane region" description="Helical" evidence="5">
    <location>
        <begin position="238"/>
        <end position="262"/>
    </location>
</feature>
<dbReference type="Proteomes" id="UP000618818">
    <property type="component" value="Unassembled WGS sequence"/>
</dbReference>
<dbReference type="Pfam" id="PF07690">
    <property type="entry name" value="MFS_1"/>
    <property type="match status" value="1"/>
</dbReference>
<keyword evidence="2 5" id="KW-0812">Transmembrane</keyword>
<protein>
    <submittedName>
        <fullName evidence="7">MFS transporter</fullName>
    </submittedName>
</protein>
<feature type="domain" description="Major facilitator superfamily (MFS) profile" evidence="6">
    <location>
        <begin position="1"/>
        <end position="380"/>
    </location>
</feature>
<evidence type="ECO:0000259" key="6">
    <source>
        <dbReference type="PROSITE" id="PS50850"/>
    </source>
</evidence>
<evidence type="ECO:0000313" key="7">
    <source>
        <dbReference type="EMBL" id="MBD3924232.1"/>
    </source>
</evidence>
<evidence type="ECO:0000256" key="1">
    <source>
        <dbReference type="ARBA" id="ARBA00004651"/>
    </source>
</evidence>
<organism evidence="7 8">
    <name type="scientific">Nocardioides cavernae</name>
    <dbReference type="NCBI Taxonomy" id="1921566"/>
    <lineage>
        <taxon>Bacteria</taxon>
        <taxon>Bacillati</taxon>
        <taxon>Actinomycetota</taxon>
        <taxon>Actinomycetes</taxon>
        <taxon>Propionibacteriales</taxon>
        <taxon>Nocardioidaceae</taxon>
        <taxon>Nocardioides</taxon>
    </lineage>
</organism>
<feature type="transmembrane region" description="Helical" evidence="5">
    <location>
        <begin position="159"/>
        <end position="180"/>
    </location>
</feature>
<dbReference type="EMBL" id="JACXYZ010000001">
    <property type="protein sequence ID" value="MBD3924232.1"/>
    <property type="molecule type" value="Genomic_DNA"/>
</dbReference>
<feature type="transmembrane region" description="Helical" evidence="5">
    <location>
        <begin position="297"/>
        <end position="324"/>
    </location>
</feature>
<dbReference type="Gene3D" id="1.20.1250.20">
    <property type="entry name" value="MFS general substrate transporter like domains"/>
    <property type="match status" value="1"/>
</dbReference>
<dbReference type="PANTHER" id="PTHR23526:SF4">
    <property type="entry name" value="INTEGRAL MEMBRANE TRANSPORT PROTEIN"/>
    <property type="match status" value="1"/>
</dbReference>
<dbReference type="InterPro" id="IPR011701">
    <property type="entry name" value="MFS"/>
</dbReference>
<dbReference type="InterPro" id="IPR020846">
    <property type="entry name" value="MFS_dom"/>
</dbReference>
<keyword evidence="3 5" id="KW-1133">Transmembrane helix</keyword>
<evidence type="ECO:0000256" key="2">
    <source>
        <dbReference type="ARBA" id="ARBA00022692"/>
    </source>
</evidence>
<comment type="caution">
    <text evidence="7">The sequence shown here is derived from an EMBL/GenBank/DDBJ whole genome shotgun (WGS) entry which is preliminary data.</text>
</comment>
<evidence type="ECO:0000256" key="5">
    <source>
        <dbReference type="SAM" id="Phobius"/>
    </source>
</evidence>
<feature type="transmembrane region" description="Helical" evidence="5">
    <location>
        <begin position="274"/>
        <end position="291"/>
    </location>
</feature>
<gene>
    <name evidence="7" type="ORF">IEZ26_06335</name>
</gene>
<sequence>MTAFRWLFVVTALLQSTFAATKVLIIYRAIELGGSASEIGVLVALYAVVPLVAALPLGRAVDRGHVSIVMRSGGVLTIAGVVLVAAGPNLIALGAANILIGCGQMCSMVSAQGLIPRLSTDDELDRRFGAWSVATSLGQTLGVPLAGLVVHVAPSRDIGVGWALLGFAVASVAASAATLVPALRFEPFARNIAGRDPQPTSQMLTTPGMRSAMLASVIVLVSIDLLMAYLPLLGVERGFGVLAVTLILTARSGSALIARVLMTPIRARFSREQVMVTSTLISAPTVLALAIVGNPWIVGACMVVAGFAWGLAQPLSMTWVASLVTPANRASALSLRITGNRVGQVAVPLAAGGLSSAAGVSSVFVVIGTALFVSALNTRRSLRGGPAAPAP</sequence>
<keyword evidence="8" id="KW-1185">Reference proteome</keyword>
<name>A0ABR8N9G1_9ACTN</name>
<dbReference type="PANTHER" id="PTHR23526">
    <property type="entry name" value="INTEGRAL MEMBRANE TRANSPORT PROTEIN-RELATED"/>
    <property type="match status" value="1"/>
</dbReference>
<feature type="transmembrane region" description="Helical" evidence="5">
    <location>
        <begin position="128"/>
        <end position="153"/>
    </location>
</feature>
<proteinExistence type="predicted"/>
<dbReference type="RefSeq" id="WP_191194019.1">
    <property type="nucleotide sequence ID" value="NZ_JACXYZ010000001.1"/>
</dbReference>
<evidence type="ECO:0000256" key="4">
    <source>
        <dbReference type="ARBA" id="ARBA00023136"/>
    </source>
</evidence>
<dbReference type="InterPro" id="IPR052528">
    <property type="entry name" value="Sugar_transport-like"/>
</dbReference>
<feature type="transmembrane region" description="Helical" evidence="5">
    <location>
        <begin position="345"/>
        <end position="373"/>
    </location>
</feature>
<accession>A0ABR8N9G1</accession>
<evidence type="ECO:0000256" key="3">
    <source>
        <dbReference type="ARBA" id="ARBA00022989"/>
    </source>
</evidence>
<keyword evidence="4 5" id="KW-0472">Membrane</keyword>